<name>A0A5H2Y3G7_PRUDU</name>
<organism evidence="2">
    <name type="scientific">Prunus dulcis</name>
    <name type="common">Almond</name>
    <name type="synonym">Amygdalus dulcis</name>
    <dbReference type="NCBI Taxonomy" id="3755"/>
    <lineage>
        <taxon>Eukaryota</taxon>
        <taxon>Viridiplantae</taxon>
        <taxon>Streptophyta</taxon>
        <taxon>Embryophyta</taxon>
        <taxon>Tracheophyta</taxon>
        <taxon>Spermatophyta</taxon>
        <taxon>Magnoliopsida</taxon>
        <taxon>eudicotyledons</taxon>
        <taxon>Gunneridae</taxon>
        <taxon>Pentapetalae</taxon>
        <taxon>rosids</taxon>
        <taxon>fabids</taxon>
        <taxon>Rosales</taxon>
        <taxon>Rosaceae</taxon>
        <taxon>Amygdaloideae</taxon>
        <taxon>Amygdaleae</taxon>
        <taxon>Prunus</taxon>
    </lineage>
</organism>
<feature type="non-terminal residue" evidence="2">
    <location>
        <position position="86"/>
    </location>
</feature>
<reference evidence="2" key="1">
    <citation type="journal article" date="2019" name="Science">
        <title>Mutation of a bHLH transcription factor allowed almond domestication.</title>
        <authorList>
            <person name="Sanchez-Perez R."/>
            <person name="Pavan S."/>
            <person name="Mazzeo R."/>
            <person name="Moldovan C."/>
            <person name="Aiese Cigliano R."/>
            <person name="Del Cueto J."/>
            <person name="Ricciardi F."/>
            <person name="Lotti C."/>
            <person name="Ricciardi L."/>
            <person name="Dicenta F."/>
            <person name="Lopez-Marques R.L."/>
            <person name="Lindberg Moller B."/>
        </authorList>
    </citation>
    <scope>NUCLEOTIDE SEQUENCE</scope>
</reference>
<evidence type="ECO:0000313" key="2">
    <source>
        <dbReference type="EMBL" id="BBN68976.1"/>
    </source>
</evidence>
<sequence>LSRHSLSHQSLSLPDVNPLSPRFFQFRPRQDPRPVPFDWPRRPEQALPFSPSETKNSGRALDWFEPELFRRRAAASAAQTRCLRLS</sequence>
<dbReference type="AlphaFoldDB" id="A0A5H2Y3G7"/>
<dbReference type="EMBL" id="AP021005">
    <property type="protein sequence ID" value="BBN68976.1"/>
    <property type="molecule type" value="Genomic_DNA"/>
</dbReference>
<feature type="non-terminal residue" evidence="2">
    <location>
        <position position="1"/>
    </location>
</feature>
<gene>
    <name evidence="2" type="ORF">Prudu_668S000200</name>
</gene>
<evidence type="ECO:0000256" key="1">
    <source>
        <dbReference type="SAM" id="MobiDB-lite"/>
    </source>
</evidence>
<proteinExistence type="predicted"/>
<accession>A0A5H2Y3G7</accession>
<feature type="region of interest" description="Disordered" evidence="1">
    <location>
        <begin position="27"/>
        <end position="58"/>
    </location>
</feature>
<protein>
    <submittedName>
        <fullName evidence="2">Uncharacterized protein</fullName>
    </submittedName>
</protein>